<protein>
    <recommendedName>
        <fullName evidence="9">Polysaccharide chain length determinant N-terminal domain-containing protein</fullName>
    </recommendedName>
</protein>
<dbReference type="InterPro" id="IPR003856">
    <property type="entry name" value="LPS_length_determ_N"/>
</dbReference>
<feature type="domain" description="Polysaccharide chain length determinant N-terminal" evidence="9">
    <location>
        <begin position="4"/>
        <end position="64"/>
    </location>
</feature>
<gene>
    <name evidence="10" type="ORF">JKK62_16675</name>
</gene>
<dbReference type="RefSeq" id="WP_186834165.1">
    <property type="nucleotide sequence ID" value="NZ_JAEQMG010000191.1"/>
</dbReference>
<name>A0A935C4H4_9FIRM</name>
<feature type="region of interest" description="Disordered" evidence="7">
    <location>
        <begin position="62"/>
        <end position="83"/>
    </location>
</feature>
<evidence type="ECO:0000256" key="3">
    <source>
        <dbReference type="ARBA" id="ARBA00022475"/>
    </source>
</evidence>
<comment type="caution">
    <text evidence="10">The sequence shown here is derived from an EMBL/GenBank/DDBJ whole genome shotgun (WGS) entry which is preliminary data.</text>
</comment>
<proteinExistence type="inferred from homology"/>
<dbReference type="AlphaFoldDB" id="A0A935C4H4"/>
<dbReference type="Proteomes" id="UP000633365">
    <property type="component" value="Unassembled WGS sequence"/>
</dbReference>
<evidence type="ECO:0000313" key="10">
    <source>
        <dbReference type="EMBL" id="MBK6090256.1"/>
    </source>
</evidence>
<evidence type="ECO:0000256" key="6">
    <source>
        <dbReference type="ARBA" id="ARBA00023136"/>
    </source>
</evidence>
<evidence type="ECO:0000256" key="5">
    <source>
        <dbReference type="ARBA" id="ARBA00022989"/>
    </source>
</evidence>
<organism evidence="10 11">
    <name type="scientific">Ruminococcus difficilis</name>
    <dbReference type="NCBI Taxonomy" id="2763069"/>
    <lineage>
        <taxon>Bacteria</taxon>
        <taxon>Bacillati</taxon>
        <taxon>Bacillota</taxon>
        <taxon>Clostridia</taxon>
        <taxon>Eubacteriales</taxon>
        <taxon>Oscillospiraceae</taxon>
        <taxon>Ruminococcus</taxon>
    </lineage>
</organism>
<evidence type="ECO:0000256" key="7">
    <source>
        <dbReference type="SAM" id="MobiDB-lite"/>
    </source>
</evidence>
<keyword evidence="6 8" id="KW-0472">Membrane</keyword>
<evidence type="ECO:0000256" key="8">
    <source>
        <dbReference type="SAM" id="Phobius"/>
    </source>
</evidence>
<dbReference type="GO" id="GO:0004713">
    <property type="term" value="F:protein tyrosine kinase activity"/>
    <property type="evidence" value="ECO:0007669"/>
    <property type="project" value="TreeGrafter"/>
</dbReference>
<dbReference type="EMBL" id="JAEQMG010000191">
    <property type="protein sequence ID" value="MBK6090256.1"/>
    <property type="molecule type" value="Genomic_DNA"/>
</dbReference>
<feature type="compositionally biased region" description="Basic and acidic residues" evidence="7">
    <location>
        <begin position="62"/>
        <end position="74"/>
    </location>
</feature>
<feature type="transmembrane region" description="Helical" evidence="8">
    <location>
        <begin position="192"/>
        <end position="212"/>
    </location>
</feature>
<comment type="subcellular location">
    <subcellularLocation>
        <location evidence="1">Cell membrane</location>
        <topology evidence="1">Multi-pass membrane protein</topology>
    </subcellularLocation>
</comment>
<dbReference type="InterPro" id="IPR050445">
    <property type="entry name" value="Bact_polysacc_biosynth/exp"/>
</dbReference>
<dbReference type="PANTHER" id="PTHR32309">
    <property type="entry name" value="TYROSINE-PROTEIN KINASE"/>
    <property type="match status" value="1"/>
</dbReference>
<comment type="similarity">
    <text evidence="2">Belongs to the CpsC/CapA family.</text>
</comment>
<feature type="transmembrane region" description="Helical" evidence="8">
    <location>
        <begin position="20"/>
        <end position="40"/>
    </location>
</feature>
<keyword evidence="11" id="KW-1185">Reference proteome</keyword>
<keyword evidence="4 8" id="KW-0812">Transmembrane</keyword>
<evidence type="ECO:0000313" key="11">
    <source>
        <dbReference type="Proteomes" id="UP000633365"/>
    </source>
</evidence>
<evidence type="ECO:0000256" key="4">
    <source>
        <dbReference type="ARBA" id="ARBA00022692"/>
    </source>
</evidence>
<dbReference type="GO" id="GO:0005886">
    <property type="term" value="C:plasma membrane"/>
    <property type="evidence" value="ECO:0007669"/>
    <property type="project" value="UniProtKB-SubCell"/>
</dbReference>
<sequence>MPKNITIQKILGVLLHRIRFIVIVALAAGLLTFLYTYFFITPQYTSSTMIFVQNYNKKEVTDDTADKADTESSRTSDSNSSNNEVAQKIFNSDISGSSTLAKICVTLFQNSDKITTLYNGCSVSFSTVEGTFYINVNVTGDDPEKCANVANQISDMCNEVFHDNFMYGQLGIIRTAKAPSSPISPNKMRNTLIGFAVGLVAACLISVLLELIDTTIKSDEDLSEIYKIPVFAEIPDFNTGGK</sequence>
<dbReference type="Pfam" id="PF02706">
    <property type="entry name" value="Wzz"/>
    <property type="match status" value="1"/>
</dbReference>
<reference evidence="10" key="1">
    <citation type="submission" date="2021-01" db="EMBL/GenBank/DDBJ databases">
        <title>Genome public.</title>
        <authorList>
            <person name="Liu C."/>
            <person name="Sun Q."/>
        </authorList>
    </citation>
    <scope>NUCLEOTIDE SEQUENCE</scope>
    <source>
        <strain evidence="10">M6</strain>
    </source>
</reference>
<evidence type="ECO:0000256" key="1">
    <source>
        <dbReference type="ARBA" id="ARBA00004651"/>
    </source>
</evidence>
<keyword evidence="3" id="KW-1003">Cell membrane</keyword>
<keyword evidence="5 8" id="KW-1133">Transmembrane helix</keyword>
<evidence type="ECO:0000259" key="9">
    <source>
        <dbReference type="Pfam" id="PF02706"/>
    </source>
</evidence>
<accession>A0A935C4H4</accession>
<dbReference type="PANTHER" id="PTHR32309:SF13">
    <property type="entry name" value="FERRIC ENTEROBACTIN TRANSPORT PROTEIN FEPE"/>
    <property type="match status" value="1"/>
</dbReference>
<evidence type="ECO:0000256" key="2">
    <source>
        <dbReference type="ARBA" id="ARBA00006683"/>
    </source>
</evidence>